<organism evidence="6 7">
    <name type="scientific">Streptomyces boetiae</name>
    <dbReference type="NCBI Taxonomy" id="3075541"/>
    <lineage>
        <taxon>Bacteria</taxon>
        <taxon>Bacillati</taxon>
        <taxon>Actinomycetota</taxon>
        <taxon>Actinomycetes</taxon>
        <taxon>Kitasatosporales</taxon>
        <taxon>Streptomycetaceae</taxon>
        <taxon>Streptomyces</taxon>
    </lineage>
</organism>
<evidence type="ECO:0000256" key="3">
    <source>
        <dbReference type="ARBA" id="ARBA00022827"/>
    </source>
</evidence>
<dbReference type="Proteomes" id="UP001183388">
    <property type="component" value="Unassembled WGS sequence"/>
</dbReference>
<protein>
    <submittedName>
        <fullName evidence="6">FAD-dependent monooxygenase</fullName>
    </submittedName>
</protein>
<accession>A0ABU2LBY8</accession>
<dbReference type="Gene3D" id="3.50.50.60">
    <property type="entry name" value="FAD/NAD(P)-binding domain"/>
    <property type="match status" value="1"/>
</dbReference>
<dbReference type="GO" id="GO:0004497">
    <property type="term" value="F:monooxygenase activity"/>
    <property type="evidence" value="ECO:0007669"/>
    <property type="project" value="UniProtKB-KW"/>
</dbReference>
<dbReference type="InterPro" id="IPR036188">
    <property type="entry name" value="FAD/NAD-bd_sf"/>
</dbReference>
<evidence type="ECO:0000256" key="1">
    <source>
        <dbReference type="ARBA" id="ARBA00001974"/>
    </source>
</evidence>
<sequence>MSSARPPQEPLPPDGGTDVAAEVVTEVIVAGGGPVGLTLAHELGARGIGCVLIEPRAEAELASPRCKQINPRSMEIYRRLGLAGAIRDNARLPFGWSDSVVFCSSLTGPGIERFDGVFSLSDPPAPELAEPAQWCAQSRVEEALRATLPRRGTVLARWGWTVTGVEQDADGVTAVAVDAEGRERRVRGAFLVGADGARSVVRRAAGIPLSGRSHEVRNVQAIFRAPGLSAAHRHGRAVQYWVVNQEVNGLLGTLDTQDTWWAIVVGAPENADREWFGRAVHTMIGAEFPVEVRAVDPWTARMLVADRYREGRCFLAGDAAHQNPPWGGFGANTGIGDAADLGWKLAAALRGWGGERLLDSYEAERRPMALRAIAEAERNMRVLTGELAAPGLDTDGEEGEALRAKAAELIRQTKVPETYTAGFVLGASYAGSPLIAEGDEGPDPASETSLYRPSGAPGSRLPHRWLDRAHSLYDLLGPGFTLLEVGAPDAGEWDAAAAARGVPFTRYRLNRPDLHGLYGARYVLVRPDGFVAWRGDEVPSAAAAGAVLDRARGA</sequence>
<dbReference type="InterPro" id="IPR050641">
    <property type="entry name" value="RIFMO-like"/>
</dbReference>
<dbReference type="Pfam" id="PF21274">
    <property type="entry name" value="Rng_hyd_C"/>
    <property type="match status" value="1"/>
</dbReference>
<keyword evidence="2" id="KW-0285">Flavoprotein</keyword>
<name>A0ABU2LBY8_9ACTN</name>
<comment type="cofactor">
    <cofactor evidence="1">
        <name>FAD</name>
        <dbReference type="ChEBI" id="CHEBI:57692"/>
    </cofactor>
</comment>
<dbReference type="EMBL" id="JAVREN010000029">
    <property type="protein sequence ID" value="MDT0309027.1"/>
    <property type="molecule type" value="Genomic_DNA"/>
</dbReference>
<evidence type="ECO:0000313" key="7">
    <source>
        <dbReference type="Proteomes" id="UP001183388"/>
    </source>
</evidence>
<dbReference type="RefSeq" id="WP_311631977.1">
    <property type="nucleotide sequence ID" value="NZ_JAVREN010000029.1"/>
</dbReference>
<evidence type="ECO:0000259" key="5">
    <source>
        <dbReference type="Pfam" id="PF01494"/>
    </source>
</evidence>
<dbReference type="NCBIfam" id="NF004780">
    <property type="entry name" value="PRK06126.1"/>
    <property type="match status" value="1"/>
</dbReference>
<dbReference type="PANTHER" id="PTHR43004:SF19">
    <property type="entry name" value="BINDING MONOOXYGENASE, PUTATIVE (JCVI)-RELATED"/>
    <property type="match status" value="1"/>
</dbReference>
<feature type="region of interest" description="Disordered" evidence="4">
    <location>
        <begin position="437"/>
        <end position="456"/>
    </location>
</feature>
<evidence type="ECO:0000256" key="4">
    <source>
        <dbReference type="SAM" id="MobiDB-lite"/>
    </source>
</evidence>
<dbReference type="SUPFAM" id="SSF51905">
    <property type="entry name" value="FAD/NAD(P)-binding domain"/>
    <property type="match status" value="1"/>
</dbReference>
<dbReference type="Gene3D" id="3.40.30.120">
    <property type="match status" value="1"/>
</dbReference>
<proteinExistence type="predicted"/>
<keyword evidence="7" id="KW-1185">Reference proteome</keyword>
<dbReference type="Gene3D" id="3.30.9.10">
    <property type="entry name" value="D-Amino Acid Oxidase, subunit A, domain 2"/>
    <property type="match status" value="1"/>
</dbReference>
<dbReference type="PRINTS" id="PR00420">
    <property type="entry name" value="RNGMNOXGNASE"/>
</dbReference>
<keyword evidence="3" id="KW-0274">FAD</keyword>
<reference evidence="7" key="1">
    <citation type="submission" date="2023-07" db="EMBL/GenBank/DDBJ databases">
        <title>30 novel species of actinomycetes from the DSMZ collection.</title>
        <authorList>
            <person name="Nouioui I."/>
        </authorList>
    </citation>
    <scope>NUCLEOTIDE SEQUENCE [LARGE SCALE GENOMIC DNA]</scope>
    <source>
        <strain evidence="7">DSM 44917</strain>
    </source>
</reference>
<dbReference type="PANTHER" id="PTHR43004">
    <property type="entry name" value="TRK SYSTEM POTASSIUM UPTAKE PROTEIN"/>
    <property type="match status" value="1"/>
</dbReference>
<evidence type="ECO:0000313" key="6">
    <source>
        <dbReference type="EMBL" id="MDT0309027.1"/>
    </source>
</evidence>
<dbReference type="InterPro" id="IPR002938">
    <property type="entry name" value="FAD-bd"/>
</dbReference>
<gene>
    <name evidence="6" type="ORF">RM780_18975</name>
</gene>
<evidence type="ECO:0000256" key="2">
    <source>
        <dbReference type="ARBA" id="ARBA00022630"/>
    </source>
</evidence>
<comment type="caution">
    <text evidence="6">The sequence shown here is derived from an EMBL/GenBank/DDBJ whole genome shotgun (WGS) entry which is preliminary data.</text>
</comment>
<feature type="domain" description="FAD-binding" evidence="5">
    <location>
        <begin position="25"/>
        <end position="374"/>
    </location>
</feature>
<keyword evidence="6" id="KW-0503">Monooxygenase</keyword>
<keyword evidence="6" id="KW-0560">Oxidoreductase</keyword>
<dbReference type="Pfam" id="PF01494">
    <property type="entry name" value="FAD_binding_3"/>
    <property type="match status" value="1"/>
</dbReference>